<sequence>MLEAKQKRKRVVLKSDICNMSTAYKVFLHEEGEEVDEIRRFVIHDDACTSFVCVQKKLEDMYPKLKDKTFVVTWKDDANDMVTIANDEDLILALTEMSGPPYNIYVRKGVVKPKVPSRRRTVPEWENIIKEQVQKAVDQKDILLEQVIQERDALRRDLDRAGQTIDRQQTFIENIVGSQQKSRPLNSLGIQSDDLNNALSILGAPVPGTTFQTDKGGLEHNKSVQLQRFLISNIDLILQRRQRAKFAH</sequence>
<reference evidence="2 3" key="1">
    <citation type="journal article" date="2018" name="Nat. Ecol. Evol.">
        <title>Genomic signatures of mitonuclear coevolution across populations of Tigriopus californicus.</title>
        <authorList>
            <person name="Barreto F.S."/>
            <person name="Watson E.T."/>
            <person name="Lima T.G."/>
            <person name="Willett C.S."/>
            <person name="Edmands S."/>
            <person name="Li W."/>
            <person name="Burton R.S."/>
        </authorList>
    </citation>
    <scope>NUCLEOTIDE SEQUENCE [LARGE SCALE GENOMIC DNA]</scope>
    <source>
        <strain evidence="2 3">San Diego</strain>
    </source>
</reference>
<dbReference type="SUPFAM" id="SSF54277">
    <property type="entry name" value="CAD &amp; PB1 domains"/>
    <property type="match status" value="1"/>
</dbReference>
<dbReference type="InterPro" id="IPR000270">
    <property type="entry name" value="PB1_dom"/>
</dbReference>
<keyword evidence="3" id="KW-1185">Reference proteome</keyword>
<dbReference type="Pfam" id="PF00564">
    <property type="entry name" value="PB1"/>
    <property type="match status" value="1"/>
</dbReference>
<comment type="caution">
    <text evidence="2">The sequence shown here is derived from an EMBL/GenBank/DDBJ whole genome shotgun (WGS) entry which is preliminary data.</text>
</comment>
<evidence type="ECO:0000313" key="3">
    <source>
        <dbReference type="Proteomes" id="UP000318571"/>
    </source>
</evidence>
<gene>
    <name evidence="2" type="ORF">TCAL_04642</name>
</gene>
<accession>A0A553NFN3</accession>
<dbReference type="PROSITE" id="PS51745">
    <property type="entry name" value="PB1"/>
    <property type="match status" value="1"/>
</dbReference>
<name>A0A553NFN3_TIGCA</name>
<dbReference type="OrthoDB" id="441278at2759"/>
<organism evidence="2 3">
    <name type="scientific">Tigriopus californicus</name>
    <name type="common">Marine copepod</name>
    <dbReference type="NCBI Taxonomy" id="6832"/>
    <lineage>
        <taxon>Eukaryota</taxon>
        <taxon>Metazoa</taxon>
        <taxon>Ecdysozoa</taxon>
        <taxon>Arthropoda</taxon>
        <taxon>Crustacea</taxon>
        <taxon>Multicrustacea</taxon>
        <taxon>Hexanauplia</taxon>
        <taxon>Copepoda</taxon>
        <taxon>Harpacticoida</taxon>
        <taxon>Harpacticidae</taxon>
        <taxon>Tigriopus</taxon>
    </lineage>
</organism>
<protein>
    <recommendedName>
        <fullName evidence="1">PB1 domain-containing protein</fullName>
    </recommendedName>
</protein>
<dbReference type="Proteomes" id="UP000318571">
    <property type="component" value="Chromosome 10"/>
</dbReference>
<evidence type="ECO:0000259" key="1">
    <source>
        <dbReference type="PROSITE" id="PS51745"/>
    </source>
</evidence>
<evidence type="ECO:0000313" key="2">
    <source>
        <dbReference type="EMBL" id="TRY64215.1"/>
    </source>
</evidence>
<dbReference type="EMBL" id="VCGU01000458">
    <property type="protein sequence ID" value="TRY64215.1"/>
    <property type="molecule type" value="Genomic_DNA"/>
</dbReference>
<dbReference type="FunFam" id="3.10.20.90:FF:000320">
    <property type="entry name" value="Predicted protein"/>
    <property type="match status" value="1"/>
</dbReference>
<feature type="domain" description="PB1" evidence="1">
    <location>
        <begin position="21"/>
        <end position="102"/>
    </location>
</feature>
<dbReference type="InterPro" id="IPR053793">
    <property type="entry name" value="PB1-like"/>
</dbReference>
<dbReference type="Gene3D" id="3.10.20.90">
    <property type="entry name" value="Phosphatidylinositol 3-kinase Catalytic Subunit, Chain A, domain 1"/>
    <property type="match status" value="1"/>
</dbReference>
<dbReference type="AlphaFoldDB" id="A0A553NFN3"/>
<dbReference type="STRING" id="6832.A0A553NFN3"/>
<proteinExistence type="predicted"/>